<evidence type="ECO:0000313" key="16">
    <source>
        <dbReference type="Proteomes" id="UP000000226"/>
    </source>
</evidence>
<dbReference type="Proteomes" id="UP000000226">
    <property type="component" value="Chromosome 2"/>
</dbReference>
<proteinExistence type="inferred from homology"/>
<feature type="domain" description="Phospholipid/glycerol acyltransferase" evidence="14">
    <location>
        <begin position="83"/>
        <end position="152"/>
    </location>
</feature>
<keyword evidence="9" id="KW-0472">Membrane</keyword>
<dbReference type="GO" id="GO:0008654">
    <property type="term" value="P:phospholipid biosynthetic process"/>
    <property type="evidence" value="ECO:0007669"/>
    <property type="project" value="UniProtKB-KW"/>
</dbReference>
<gene>
    <name evidence="15" type="ORF">PHAVU_002G192000g</name>
</gene>
<keyword evidence="8" id="KW-0443">Lipid metabolism</keyword>
<evidence type="ECO:0000256" key="8">
    <source>
        <dbReference type="ARBA" id="ARBA00023098"/>
    </source>
</evidence>
<evidence type="ECO:0000313" key="15">
    <source>
        <dbReference type="EMBL" id="ESW30905.1"/>
    </source>
</evidence>
<sequence length="238" mass="27272">MNRTAKLKSSSSELDLDRPNIEDYLPSGSSVQHERQGKLRLLNKRAPCGFSYMHMDSFIIRLSSILSTLTRGCPMIFSRSTKLIMLAATTSFCGRLLQSTILESVGCIWFNSTEAKDEKLLREHVQGANNNPLLIFPEETCVNNHYTVMFKKFAQLHFVDAFWNSRQQSFTTHLLQLMTSWAVVCDVWYLEPQNLKPGETSIEFAERHNLTSCAGLQKAPWDGYLKYSRPCPKHRESK</sequence>
<evidence type="ECO:0000256" key="2">
    <source>
        <dbReference type="ARBA" id="ARBA00005189"/>
    </source>
</evidence>
<evidence type="ECO:0000256" key="10">
    <source>
        <dbReference type="ARBA" id="ARBA00023209"/>
    </source>
</evidence>
<evidence type="ECO:0000256" key="9">
    <source>
        <dbReference type="ARBA" id="ARBA00023136"/>
    </source>
</evidence>
<dbReference type="Gramene" id="ESW30905">
    <property type="protein sequence ID" value="ESW30905"/>
    <property type="gene ID" value="PHAVU_002G192000g"/>
</dbReference>
<dbReference type="GO" id="GO:0005783">
    <property type="term" value="C:endoplasmic reticulum"/>
    <property type="evidence" value="ECO:0007669"/>
    <property type="project" value="TreeGrafter"/>
</dbReference>
<dbReference type="CDD" id="cd07991">
    <property type="entry name" value="LPLAT_LPCAT1-like"/>
    <property type="match status" value="1"/>
</dbReference>
<dbReference type="eggNOG" id="KOG2898">
    <property type="taxonomic scope" value="Eukaryota"/>
</dbReference>
<dbReference type="PANTHER" id="PTHR23063:SF2">
    <property type="entry name" value="GLYCEROL-3-PHOSPHATE ACYLTRANSFERASE 4, ISOFORM D-RELATED"/>
    <property type="match status" value="1"/>
</dbReference>
<dbReference type="PANTHER" id="PTHR23063">
    <property type="entry name" value="PHOSPHOLIPID ACYLTRANSFERASE"/>
    <property type="match status" value="1"/>
</dbReference>
<protein>
    <recommendedName>
        <fullName evidence="14">Phospholipid/glycerol acyltransferase domain-containing protein</fullName>
    </recommendedName>
</protein>
<comment type="similarity">
    <text evidence="3">Belongs to the 1-acyl-sn-glycerol-3-phosphate acyltransferase family.</text>
</comment>
<keyword evidence="6" id="KW-0812">Transmembrane</keyword>
<evidence type="ECO:0000256" key="6">
    <source>
        <dbReference type="ARBA" id="ARBA00022692"/>
    </source>
</evidence>
<dbReference type="STRING" id="3885.V7CNT5"/>
<dbReference type="GO" id="GO:0019432">
    <property type="term" value="P:triglyceride biosynthetic process"/>
    <property type="evidence" value="ECO:0007669"/>
    <property type="project" value="TreeGrafter"/>
</dbReference>
<evidence type="ECO:0000256" key="3">
    <source>
        <dbReference type="ARBA" id="ARBA00008655"/>
    </source>
</evidence>
<dbReference type="InterPro" id="IPR002123">
    <property type="entry name" value="Plipid/glycerol_acylTrfase"/>
</dbReference>
<dbReference type="Pfam" id="PF01553">
    <property type="entry name" value="Acyltransferase"/>
    <property type="match status" value="1"/>
</dbReference>
<feature type="region of interest" description="Disordered" evidence="13">
    <location>
        <begin position="1"/>
        <end position="20"/>
    </location>
</feature>
<keyword evidence="16" id="KW-1185">Reference proteome</keyword>
<evidence type="ECO:0000256" key="5">
    <source>
        <dbReference type="ARBA" id="ARBA00022679"/>
    </source>
</evidence>
<evidence type="ECO:0000256" key="12">
    <source>
        <dbReference type="ARBA" id="ARBA00023315"/>
    </source>
</evidence>
<dbReference type="OrthoDB" id="10051137at2759"/>
<evidence type="ECO:0000256" key="4">
    <source>
        <dbReference type="ARBA" id="ARBA00022516"/>
    </source>
</evidence>
<dbReference type="EMBL" id="CM002289">
    <property type="protein sequence ID" value="ESW30905.1"/>
    <property type="molecule type" value="Genomic_DNA"/>
</dbReference>
<evidence type="ECO:0000256" key="1">
    <source>
        <dbReference type="ARBA" id="ARBA00004370"/>
    </source>
</evidence>
<evidence type="ECO:0000256" key="11">
    <source>
        <dbReference type="ARBA" id="ARBA00023264"/>
    </source>
</evidence>
<keyword evidence="7" id="KW-1133">Transmembrane helix</keyword>
<accession>V7CNT5</accession>
<comment type="subcellular location">
    <subcellularLocation>
        <location evidence="1">Membrane</location>
    </subcellularLocation>
</comment>
<name>V7CNT5_PHAVU</name>
<dbReference type="InterPro" id="IPR045252">
    <property type="entry name" value="LPCAT1-like"/>
</dbReference>
<dbReference type="GO" id="GO:0004366">
    <property type="term" value="F:glycerol-3-phosphate O-acyltransferase activity"/>
    <property type="evidence" value="ECO:0007669"/>
    <property type="project" value="TreeGrafter"/>
</dbReference>
<organism evidence="15 16">
    <name type="scientific">Phaseolus vulgaris</name>
    <name type="common">Kidney bean</name>
    <name type="synonym">French bean</name>
    <dbReference type="NCBI Taxonomy" id="3885"/>
    <lineage>
        <taxon>Eukaryota</taxon>
        <taxon>Viridiplantae</taxon>
        <taxon>Streptophyta</taxon>
        <taxon>Embryophyta</taxon>
        <taxon>Tracheophyta</taxon>
        <taxon>Spermatophyta</taxon>
        <taxon>Magnoliopsida</taxon>
        <taxon>eudicotyledons</taxon>
        <taxon>Gunneridae</taxon>
        <taxon>Pentapetalae</taxon>
        <taxon>rosids</taxon>
        <taxon>fabids</taxon>
        <taxon>Fabales</taxon>
        <taxon>Fabaceae</taxon>
        <taxon>Papilionoideae</taxon>
        <taxon>50 kb inversion clade</taxon>
        <taxon>NPAAA clade</taxon>
        <taxon>indigoferoid/millettioid clade</taxon>
        <taxon>Phaseoleae</taxon>
        <taxon>Phaseolus</taxon>
    </lineage>
</organism>
<dbReference type="AlphaFoldDB" id="V7CNT5"/>
<keyword evidence="12" id="KW-0012">Acyltransferase</keyword>
<keyword evidence="10" id="KW-0594">Phospholipid biosynthesis</keyword>
<keyword evidence="4" id="KW-0444">Lipid biosynthesis</keyword>
<keyword evidence="11" id="KW-1208">Phospholipid metabolism</keyword>
<evidence type="ECO:0000259" key="14">
    <source>
        <dbReference type="Pfam" id="PF01553"/>
    </source>
</evidence>
<evidence type="ECO:0000256" key="7">
    <source>
        <dbReference type="ARBA" id="ARBA00022989"/>
    </source>
</evidence>
<evidence type="ECO:0000256" key="13">
    <source>
        <dbReference type="SAM" id="MobiDB-lite"/>
    </source>
</evidence>
<reference evidence="16" key="1">
    <citation type="journal article" date="2014" name="Nat. Genet.">
        <title>A reference genome for common bean and genome-wide analysis of dual domestications.</title>
        <authorList>
            <person name="Schmutz J."/>
            <person name="McClean P.E."/>
            <person name="Mamidi S."/>
            <person name="Wu G.A."/>
            <person name="Cannon S.B."/>
            <person name="Grimwood J."/>
            <person name="Jenkins J."/>
            <person name="Shu S."/>
            <person name="Song Q."/>
            <person name="Chavarro C."/>
            <person name="Torres-Torres M."/>
            <person name="Geffroy V."/>
            <person name="Moghaddam S.M."/>
            <person name="Gao D."/>
            <person name="Abernathy B."/>
            <person name="Barry K."/>
            <person name="Blair M."/>
            <person name="Brick M.A."/>
            <person name="Chovatia M."/>
            <person name="Gepts P."/>
            <person name="Goodstein D.M."/>
            <person name="Gonzales M."/>
            <person name="Hellsten U."/>
            <person name="Hyten D.L."/>
            <person name="Jia G."/>
            <person name="Kelly J.D."/>
            <person name="Kudrna D."/>
            <person name="Lee R."/>
            <person name="Richard M.M."/>
            <person name="Miklas P.N."/>
            <person name="Osorno J.M."/>
            <person name="Rodrigues J."/>
            <person name="Thareau V."/>
            <person name="Urrea C.A."/>
            <person name="Wang M."/>
            <person name="Yu Y."/>
            <person name="Zhang M."/>
            <person name="Wing R.A."/>
            <person name="Cregan P.B."/>
            <person name="Rokhsar D.S."/>
            <person name="Jackson S.A."/>
        </authorList>
    </citation>
    <scope>NUCLEOTIDE SEQUENCE [LARGE SCALE GENOMIC DNA]</scope>
    <source>
        <strain evidence="16">cv. G19833</strain>
    </source>
</reference>
<dbReference type="GO" id="GO:0016020">
    <property type="term" value="C:membrane"/>
    <property type="evidence" value="ECO:0007669"/>
    <property type="project" value="UniProtKB-SubCell"/>
</dbReference>
<comment type="pathway">
    <text evidence="2">Lipid metabolism.</text>
</comment>
<keyword evidence="5" id="KW-0808">Transferase</keyword>